<evidence type="ECO:0000313" key="8">
    <source>
        <dbReference type="Proteomes" id="UP000803884"/>
    </source>
</evidence>
<feature type="compositionally biased region" description="Low complexity" evidence="4">
    <location>
        <begin position="876"/>
        <end position="907"/>
    </location>
</feature>
<feature type="compositionally biased region" description="Low complexity" evidence="4">
    <location>
        <begin position="1209"/>
        <end position="1228"/>
    </location>
</feature>
<dbReference type="EMBL" id="JAAQHG020000003">
    <property type="protein sequence ID" value="KAL1590326.1"/>
    <property type="molecule type" value="Genomic_DNA"/>
</dbReference>
<dbReference type="Pfam" id="PF00250">
    <property type="entry name" value="Forkhead"/>
    <property type="match status" value="1"/>
</dbReference>
<dbReference type="GO" id="GO:0003700">
    <property type="term" value="F:DNA-binding transcription factor activity"/>
    <property type="evidence" value="ECO:0007669"/>
    <property type="project" value="InterPro"/>
</dbReference>
<keyword evidence="1 3" id="KW-0238">DNA-binding</keyword>
<feature type="region of interest" description="Disordered" evidence="4">
    <location>
        <begin position="178"/>
        <end position="268"/>
    </location>
</feature>
<feature type="compositionally biased region" description="Low complexity" evidence="4">
    <location>
        <begin position="916"/>
        <end position="934"/>
    </location>
</feature>
<feature type="compositionally biased region" description="Acidic residues" evidence="4">
    <location>
        <begin position="423"/>
        <end position="433"/>
    </location>
</feature>
<feature type="compositionally biased region" description="Polar residues" evidence="4">
    <location>
        <begin position="1365"/>
        <end position="1399"/>
    </location>
</feature>
<dbReference type="PROSITE" id="PS50006">
    <property type="entry name" value="FHA_DOMAIN"/>
    <property type="match status" value="1"/>
</dbReference>
<feature type="compositionally biased region" description="Low complexity" evidence="4">
    <location>
        <begin position="1140"/>
        <end position="1168"/>
    </location>
</feature>
<dbReference type="Gene3D" id="1.10.10.10">
    <property type="entry name" value="Winged helix-like DNA-binding domain superfamily/Winged helix DNA-binding domain"/>
    <property type="match status" value="1"/>
</dbReference>
<evidence type="ECO:0000256" key="1">
    <source>
        <dbReference type="ARBA" id="ARBA00023125"/>
    </source>
</evidence>
<feature type="region of interest" description="Disordered" evidence="4">
    <location>
        <begin position="397"/>
        <end position="614"/>
    </location>
</feature>
<dbReference type="InterPro" id="IPR000253">
    <property type="entry name" value="FHA_dom"/>
</dbReference>
<dbReference type="GO" id="GO:0043565">
    <property type="term" value="F:sequence-specific DNA binding"/>
    <property type="evidence" value="ECO:0007669"/>
    <property type="project" value="InterPro"/>
</dbReference>
<feature type="compositionally biased region" description="Pro residues" evidence="4">
    <location>
        <begin position="513"/>
        <end position="527"/>
    </location>
</feature>
<evidence type="ECO:0000256" key="2">
    <source>
        <dbReference type="ARBA" id="ARBA00023242"/>
    </source>
</evidence>
<evidence type="ECO:0000259" key="5">
    <source>
        <dbReference type="PROSITE" id="PS50006"/>
    </source>
</evidence>
<evidence type="ECO:0000313" key="7">
    <source>
        <dbReference type="EMBL" id="KAL1590326.1"/>
    </source>
</evidence>
<dbReference type="InterPro" id="IPR036388">
    <property type="entry name" value="WH-like_DNA-bd_sf"/>
</dbReference>
<dbReference type="InterPro" id="IPR030456">
    <property type="entry name" value="TF_fork_head_CS_2"/>
</dbReference>
<feature type="compositionally biased region" description="Polar residues" evidence="4">
    <location>
        <begin position="199"/>
        <end position="208"/>
    </location>
</feature>
<feature type="compositionally biased region" description="Basic residues" evidence="4">
    <location>
        <begin position="439"/>
        <end position="448"/>
    </location>
</feature>
<evidence type="ECO:0000256" key="4">
    <source>
        <dbReference type="SAM" id="MobiDB-lite"/>
    </source>
</evidence>
<organism evidence="7 8">
    <name type="scientific">Cladosporium halotolerans</name>
    <dbReference type="NCBI Taxonomy" id="1052096"/>
    <lineage>
        <taxon>Eukaryota</taxon>
        <taxon>Fungi</taxon>
        <taxon>Dikarya</taxon>
        <taxon>Ascomycota</taxon>
        <taxon>Pezizomycotina</taxon>
        <taxon>Dothideomycetes</taxon>
        <taxon>Dothideomycetidae</taxon>
        <taxon>Cladosporiales</taxon>
        <taxon>Cladosporiaceae</taxon>
        <taxon>Cladosporium</taxon>
    </lineage>
</organism>
<dbReference type="PROSITE" id="PS00658">
    <property type="entry name" value="FORK_HEAD_2"/>
    <property type="match status" value="1"/>
</dbReference>
<feature type="compositionally biased region" description="Polar residues" evidence="4">
    <location>
        <begin position="1125"/>
        <end position="1139"/>
    </location>
</feature>
<feature type="compositionally biased region" description="Polar residues" evidence="4">
    <location>
        <begin position="1192"/>
        <end position="1202"/>
    </location>
</feature>
<keyword evidence="2 3" id="KW-0539">Nucleus</keyword>
<dbReference type="InterPro" id="IPR001766">
    <property type="entry name" value="Fork_head_dom"/>
</dbReference>
<comment type="caution">
    <text evidence="7">The sequence shown here is derived from an EMBL/GenBank/DDBJ whole genome shotgun (WGS) entry which is preliminary data.</text>
</comment>
<dbReference type="InterPro" id="IPR045178">
    <property type="entry name" value="Fhl1/FHA1"/>
</dbReference>
<dbReference type="SMART" id="SM00339">
    <property type="entry name" value="FH"/>
    <property type="match status" value="1"/>
</dbReference>
<comment type="subcellular location">
    <subcellularLocation>
        <location evidence="3">Nucleus</location>
    </subcellularLocation>
</comment>
<feature type="DNA-binding region" description="Fork-head" evidence="3">
    <location>
        <begin position="741"/>
        <end position="829"/>
    </location>
</feature>
<protein>
    <recommendedName>
        <fullName evidence="9">Fork-head domain-containing protein</fullName>
    </recommendedName>
</protein>
<feature type="region of interest" description="Disordered" evidence="4">
    <location>
        <begin position="822"/>
        <end position="964"/>
    </location>
</feature>
<feature type="compositionally biased region" description="Polar residues" evidence="4">
    <location>
        <begin position="677"/>
        <end position="686"/>
    </location>
</feature>
<feature type="domain" description="FHA" evidence="5">
    <location>
        <begin position="283"/>
        <end position="346"/>
    </location>
</feature>
<dbReference type="GO" id="GO:0005634">
    <property type="term" value="C:nucleus"/>
    <property type="evidence" value="ECO:0007669"/>
    <property type="project" value="UniProtKB-SubCell"/>
</dbReference>
<evidence type="ECO:0000256" key="3">
    <source>
        <dbReference type="PROSITE-ProRule" id="PRU00089"/>
    </source>
</evidence>
<feature type="compositionally biased region" description="Pro residues" evidence="4">
    <location>
        <begin position="1248"/>
        <end position="1269"/>
    </location>
</feature>
<evidence type="ECO:0008006" key="9">
    <source>
        <dbReference type="Google" id="ProtNLM"/>
    </source>
</evidence>
<feature type="compositionally biased region" description="Basic and acidic residues" evidence="4">
    <location>
        <begin position="1113"/>
        <end position="1122"/>
    </location>
</feature>
<feature type="compositionally biased region" description="Polar residues" evidence="4">
    <location>
        <begin position="1425"/>
        <end position="1445"/>
    </location>
</feature>
<feature type="region of interest" description="Disordered" evidence="4">
    <location>
        <begin position="677"/>
        <end position="740"/>
    </location>
</feature>
<feature type="compositionally biased region" description="Basic and acidic residues" evidence="4">
    <location>
        <begin position="729"/>
        <end position="740"/>
    </location>
</feature>
<gene>
    <name evidence="7" type="ORF">WHR41_01238</name>
</gene>
<keyword evidence="8" id="KW-1185">Reference proteome</keyword>
<feature type="domain" description="Fork-head" evidence="6">
    <location>
        <begin position="741"/>
        <end position="829"/>
    </location>
</feature>
<feature type="compositionally biased region" description="Basic residues" evidence="4">
    <location>
        <begin position="248"/>
        <end position="258"/>
    </location>
</feature>
<dbReference type="InterPro" id="IPR036390">
    <property type="entry name" value="WH_DNA-bd_sf"/>
</dbReference>
<feature type="compositionally biased region" description="Pro residues" evidence="4">
    <location>
        <begin position="1278"/>
        <end position="1294"/>
    </location>
</feature>
<feature type="compositionally biased region" description="Low complexity" evidence="4">
    <location>
        <begin position="1037"/>
        <end position="1105"/>
    </location>
</feature>
<evidence type="ECO:0000259" key="6">
    <source>
        <dbReference type="PROSITE" id="PS50039"/>
    </source>
</evidence>
<dbReference type="PRINTS" id="PR01217">
    <property type="entry name" value="PRICHEXTENSN"/>
</dbReference>
<feature type="compositionally biased region" description="Basic and acidic residues" evidence="4">
    <location>
        <begin position="699"/>
        <end position="714"/>
    </location>
</feature>
<feature type="compositionally biased region" description="Low complexity" evidence="4">
    <location>
        <begin position="1234"/>
        <end position="1247"/>
    </location>
</feature>
<feature type="region of interest" description="Disordered" evidence="4">
    <location>
        <begin position="1037"/>
        <end position="1445"/>
    </location>
</feature>
<accession>A0AB34L1F9</accession>
<dbReference type="GeneID" id="96002682"/>
<dbReference type="Proteomes" id="UP000803884">
    <property type="component" value="Unassembled WGS sequence"/>
</dbReference>
<proteinExistence type="predicted"/>
<dbReference type="PANTHER" id="PTHR21712:SF29">
    <property type="entry name" value="PRE-RRNA-PROCESSING PROTEIN FHL1"/>
    <property type="match status" value="1"/>
</dbReference>
<dbReference type="GO" id="GO:0060962">
    <property type="term" value="P:regulation of ribosomal protein gene transcription by RNA polymerase II"/>
    <property type="evidence" value="ECO:0007669"/>
    <property type="project" value="InterPro"/>
</dbReference>
<feature type="compositionally biased region" description="Pro residues" evidence="4">
    <location>
        <begin position="1301"/>
        <end position="1329"/>
    </location>
</feature>
<dbReference type="CDD" id="cd00059">
    <property type="entry name" value="FH_FOX"/>
    <property type="match status" value="1"/>
</dbReference>
<name>A0AB34L1F9_9PEZI</name>
<feature type="compositionally biased region" description="Basic and acidic residues" evidence="4">
    <location>
        <begin position="178"/>
        <end position="192"/>
    </location>
</feature>
<dbReference type="SUPFAM" id="SSF46785">
    <property type="entry name" value="Winged helix' DNA-binding domain"/>
    <property type="match status" value="1"/>
</dbReference>
<feature type="compositionally biased region" description="Low complexity" evidence="4">
    <location>
        <begin position="528"/>
        <end position="548"/>
    </location>
</feature>
<dbReference type="PRINTS" id="PR00053">
    <property type="entry name" value="FORKHEAD"/>
</dbReference>
<reference evidence="7 8" key="1">
    <citation type="journal article" date="2020" name="Microbiol. Resour. Announc.">
        <title>Draft Genome Sequence of a Cladosporium Species Isolated from the Mesophotic Ascidian Didemnum maculosum.</title>
        <authorList>
            <person name="Gioti A."/>
            <person name="Siaperas R."/>
            <person name="Nikolaivits E."/>
            <person name="Le Goff G."/>
            <person name="Ouazzani J."/>
            <person name="Kotoulas G."/>
            <person name="Topakas E."/>
        </authorList>
    </citation>
    <scope>NUCLEOTIDE SEQUENCE [LARGE SCALE GENOMIC DNA]</scope>
    <source>
        <strain evidence="7 8">TM138-S3</strain>
    </source>
</reference>
<dbReference type="RefSeq" id="XP_069233431.1">
    <property type="nucleotide sequence ID" value="XM_069369844.1"/>
</dbReference>
<sequence>MDFDNLGWMGLDDAGTAQDSNTLLQSPFNDTFVANPFQSSNLRQSVDGNIANGAQQTEQEASAPSNFSVPKQEEIEITDPATAPLPFDASMDSNNLDTVPASQEAADFVFDDDWTQAPTVPETSQAPSEPEKPDAAEMNGFAQLSFQDGEFLVTTTQVILGRDDKFAKKYQQEQKLAKRRLKEGSRQAKEVEAQAALHQYQQEPSQPSAHGEDPSPNSSSLEGRPARGLASAYSEQGGIVGLPEDEKRRRRKNKKRRNLLFSGQSSSTTSVAPANLHTFKYDISPGPDDDSEDVQKPVFLPVHPNNPADIKLISREHLQIEYNSDNQRWELRILGRSAYVKNEHYFVEVDGADGWEDCEPKLMERDEVAVLTHSTEIIVASLRLQFKLPRNKVVSTFDSDSELSDAPSSPGLEASNRLGGEGSDSDLSDEEDAPLQSVKQKKQKKHKKEDKARSGKKPVVISLKKRKESDASPTKPPPVTPNKAEKGKRPKKTVAAGSEPQPQPAKEDKKEAPPQPMTLHLPPPPTPAQAQEQAQPQIQTQPQQQVQQSFDSAPPETPASVTSAPVYLPQAPPAEPVTFEPGSMLSEVPMDQLPEKRKGPGRPPKNGLISKRDMGIIRRKQKEFEKQGIPVPPLDELVRIVRTENKAKEAAAKAAARGEPAPAIAQNFPVMQSIEVNQEPSSSQGPTYVPAVPTPIHPTLREGDYTSADAEAKGSPKRQRTYRSPSPMKSKEDCTEEELKKPNHTYYTTLDEILSEGPPEGLELQQIYDKICKKYPYYKYGVDGHGWQSSVRHNLKQHDRFQQVTKQGKGWLWAINHEIPFDKEKKRKPTPPPVQRPPMAYGMANGMAHQPGMQQYGNPYAYSQPMPNGQPPYQQPPAQAGQQYASPYGQPGQQPYAQPGAQQYMPPGSQPPGNPQYPYQPQQQQAQPSHYQPNGATHPPPPARATPTAPRQGSGTPHPQPGFSNLVDEIMAYRSNHLRPYAHLQHTPLYKEQEDVFKKCVEWISELQSNGTPQLNFANDQERRVFTDLEKIMRKYQNPAPAPASTSAPSAQQPGATASNAPAAPQAPGATGAQAPATTGTDGTATTATADAAAAGTKRPAPDSGGTEGAEGSEAKRVKVEGDGAQQNMSTAAPQANTVATAGAPAPQQATQTADGNNQAQASDNANAHSTDPVFDFSNPSGPQDPVFDFSTPDNPADQSAQPVFDFSQPTTAEPVPAPASAPAGQPQIPQPHAPVNQMAQQPQQPYSQPPSHAPTPQPAQQQHPPPPSNMQASQPYSQPPSQPPSSAPTPQPPQTYSQPPSHPPSAAPTPQPHPQAPSHPPSAAPSPHPAQHYSQPPPQPPSAAPTPQPPPQHSQPPSQVPSATQTPQPTQHYQRPPSNAPTPQHVQHVGSQHVTPMQSPAPAHASTPLSIEHAVETMLPVATSGHNTPTGSGTGGQNTPAPQS</sequence>
<feature type="compositionally biased region" description="Pro residues" evidence="4">
    <location>
        <begin position="1336"/>
        <end position="1355"/>
    </location>
</feature>
<dbReference type="PROSITE" id="PS50039">
    <property type="entry name" value="FORK_HEAD_3"/>
    <property type="match status" value="1"/>
</dbReference>
<dbReference type="PANTHER" id="PTHR21712">
    <property type="entry name" value="PRE-RRNA-PROCESSING PROTEIN FHL1"/>
    <property type="match status" value="1"/>
</dbReference>